<evidence type="ECO:0000313" key="1">
    <source>
        <dbReference type="EMBL" id="BAT08625.1"/>
    </source>
</evidence>
<dbReference type="SMR" id="A0A0P0XPR7"/>
<name>A0A0P0XPR7_ORYSJ</name>
<keyword evidence="2" id="KW-1185">Reference proteome</keyword>
<dbReference type="AlphaFoldDB" id="A0A0P0XPR7"/>
<organism evidence="1 2">
    <name type="scientific">Oryza sativa subsp. japonica</name>
    <name type="common">Rice</name>
    <dbReference type="NCBI Taxonomy" id="39947"/>
    <lineage>
        <taxon>Eukaryota</taxon>
        <taxon>Viridiplantae</taxon>
        <taxon>Streptophyta</taxon>
        <taxon>Embryophyta</taxon>
        <taxon>Tracheophyta</taxon>
        <taxon>Spermatophyta</taxon>
        <taxon>Magnoliopsida</taxon>
        <taxon>Liliopsida</taxon>
        <taxon>Poales</taxon>
        <taxon>Poaceae</taxon>
        <taxon>BOP clade</taxon>
        <taxon>Oryzoideae</taxon>
        <taxon>Oryzeae</taxon>
        <taxon>Oryzinae</taxon>
        <taxon>Oryza</taxon>
        <taxon>Oryza sativa</taxon>
    </lineage>
</organism>
<protein>
    <submittedName>
        <fullName evidence="1">Os09g0479166 protein</fullName>
    </submittedName>
</protein>
<dbReference type="PaxDb" id="39947-A0A0P0XPR7"/>
<evidence type="ECO:0000313" key="2">
    <source>
        <dbReference type="Proteomes" id="UP000059680"/>
    </source>
</evidence>
<accession>A0A0P0XPR7</accession>
<proteinExistence type="predicted"/>
<reference evidence="1 2" key="2">
    <citation type="journal article" date="2013" name="Plant Cell Physiol.">
        <title>Rice Annotation Project Database (RAP-DB): an integrative and interactive database for rice genomics.</title>
        <authorList>
            <person name="Sakai H."/>
            <person name="Lee S.S."/>
            <person name="Tanaka T."/>
            <person name="Numa H."/>
            <person name="Kim J."/>
            <person name="Kawahara Y."/>
            <person name="Wakimoto H."/>
            <person name="Yang C.C."/>
            <person name="Iwamoto M."/>
            <person name="Abe T."/>
            <person name="Yamada Y."/>
            <person name="Muto A."/>
            <person name="Inokuchi H."/>
            <person name="Ikemura T."/>
            <person name="Matsumoto T."/>
            <person name="Sasaki T."/>
            <person name="Itoh T."/>
        </authorList>
    </citation>
    <scope>NUCLEOTIDE SEQUENCE [LARGE SCALE GENOMIC DNA]</scope>
    <source>
        <strain evidence="2">cv. Nipponbare</strain>
    </source>
</reference>
<sequence>MAKFLKKNTRMIQEQLHRAYADRSNRRMHLDALSKDDDDNVQKLGHWIRAERFFNRAVFVLQEAFRLQGEMGAGR</sequence>
<dbReference type="EMBL" id="AP014965">
    <property type="protein sequence ID" value="BAT08625.1"/>
    <property type="molecule type" value="Genomic_DNA"/>
</dbReference>
<reference evidence="1 2" key="3">
    <citation type="journal article" date="2013" name="Rice">
        <title>Improvement of the Oryza sativa Nipponbare reference genome using next generation sequence and optical map data.</title>
        <authorList>
            <person name="Kawahara Y."/>
            <person name="de la Bastide M."/>
            <person name="Hamilton J.P."/>
            <person name="Kanamori H."/>
            <person name="McCombie W.R."/>
            <person name="Ouyang S."/>
            <person name="Schwartz D.C."/>
            <person name="Tanaka T."/>
            <person name="Wu J."/>
            <person name="Zhou S."/>
            <person name="Childs K.L."/>
            <person name="Davidson R.M."/>
            <person name="Lin H."/>
            <person name="Quesada-Ocampo L."/>
            <person name="Vaillancourt B."/>
            <person name="Sakai H."/>
            <person name="Lee S.S."/>
            <person name="Kim J."/>
            <person name="Numa H."/>
            <person name="Itoh T."/>
            <person name="Buell C.R."/>
            <person name="Matsumoto T."/>
        </authorList>
    </citation>
    <scope>NUCLEOTIDE SEQUENCE [LARGE SCALE GENOMIC DNA]</scope>
    <source>
        <strain evidence="2">cv. Nipponbare</strain>
    </source>
</reference>
<reference evidence="2" key="1">
    <citation type="journal article" date="2005" name="Nature">
        <title>The map-based sequence of the rice genome.</title>
        <authorList>
            <consortium name="International rice genome sequencing project (IRGSP)"/>
            <person name="Matsumoto T."/>
            <person name="Wu J."/>
            <person name="Kanamori H."/>
            <person name="Katayose Y."/>
            <person name="Fujisawa M."/>
            <person name="Namiki N."/>
            <person name="Mizuno H."/>
            <person name="Yamamoto K."/>
            <person name="Antonio B.A."/>
            <person name="Baba T."/>
            <person name="Sakata K."/>
            <person name="Nagamura Y."/>
            <person name="Aoki H."/>
            <person name="Arikawa K."/>
            <person name="Arita K."/>
            <person name="Bito T."/>
            <person name="Chiden Y."/>
            <person name="Fujitsuka N."/>
            <person name="Fukunaka R."/>
            <person name="Hamada M."/>
            <person name="Harada C."/>
            <person name="Hayashi A."/>
            <person name="Hijishita S."/>
            <person name="Honda M."/>
            <person name="Hosokawa S."/>
            <person name="Ichikawa Y."/>
            <person name="Idonuma A."/>
            <person name="Iijima M."/>
            <person name="Ikeda M."/>
            <person name="Ikeno M."/>
            <person name="Ito K."/>
            <person name="Ito S."/>
            <person name="Ito T."/>
            <person name="Ito Y."/>
            <person name="Ito Y."/>
            <person name="Iwabuchi A."/>
            <person name="Kamiya K."/>
            <person name="Karasawa W."/>
            <person name="Kurita K."/>
            <person name="Katagiri S."/>
            <person name="Kikuta A."/>
            <person name="Kobayashi H."/>
            <person name="Kobayashi N."/>
            <person name="Machita K."/>
            <person name="Maehara T."/>
            <person name="Masukawa M."/>
            <person name="Mizubayashi T."/>
            <person name="Mukai Y."/>
            <person name="Nagasaki H."/>
            <person name="Nagata Y."/>
            <person name="Naito S."/>
            <person name="Nakashima M."/>
            <person name="Nakama Y."/>
            <person name="Nakamichi Y."/>
            <person name="Nakamura M."/>
            <person name="Meguro A."/>
            <person name="Negishi M."/>
            <person name="Ohta I."/>
            <person name="Ohta T."/>
            <person name="Okamoto M."/>
            <person name="Ono N."/>
            <person name="Saji S."/>
            <person name="Sakaguchi M."/>
            <person name="Sakai K."/>
            <person name="Shibata M."/>
            <person name="Shimokawa T."/>
            <person name="Song J."/>
            <person name="Takazaki Y."/>
            <person name="Terasawa K."/>
            <person name="Tsugane M."/>
            <person name="Tsuji K."/>
            <person name="Ueda S."/>
            <person name="Waki K."/>
            <person name="Yamagata H."/>
            <person name="Yamamoto M."/>
            <person name="Yamamoto S."/>
            <person name="Yamane H."/>
            <person name="Yoshiki S."/>
            <person name="Yoshihara R."/>
            <person name="Yukawa K."/>
            <person name="Zhong H."/>
            <person name="Yano M."/>
            <person name="Yuan Q."/>
            <person name="Ouyang S."/>
            <person name="Liu J."/>
            <person name="Jones K.M."/>
            <person name="Gansberger K."/>
            <person name="Moffat K."/>
            <person name="Hill J."/>
            <person name="Bera J."/>
            <person name="Fadrosh D."/>
            <person name="Jin S."/>
            <person name="Johri S."/>
            <person name="Kim M."/>
            <person name="Overton L."/>
            <person name="Reardon M."/>
            <person name="Tsitrin T."/>
            <person name="Vuong H."/>
            <person name="Weaver B."/>
            <person name="Ciecko A."/>
            <person name="Tallon L."/>
            <person name="Jackson J."/>
            <person name="Pai G."/>
            <person name="Aken S.V."/>
            <person name="Utterback T."/>
            <person name="Reidmuller S."/>
            <person name="Feldblyum T."/>
            <person name="Hsiao J."/>
            <person name="Zismann V."/>
            <person name="Iobst S."/>
            <person name="de Vazeille A.R."/>
            <person name="Buell C.R."/>
            <person name="Ying K."/>
            <person name="Li Y."/>
            <person name="Lu T."/>
            <person name="Huang Y."/>
            <person name="Zhao Q."/>
            <person name="Feng Q."/>
            <person name="Zhang L."/>
            <person name="Zhu J."/>
            <person name="Weng Q."/>
            <person name="Mu J."/>
            <person name="Lu Y."/>
            <person name="Fan D."/>
            <person name="Liu Y."/>
            <person name="Guan J."/>
            <person name="Zhang Y."/>
            <person name="Yu S."/>
            <person name="Liu X."/>
            <person name="Zhang Y."/>
            <person name="Hong G."/>
            <person name="Han B."/>
            <person name="Choisne N."/>
            <person name="Demange N."/>
            <person name="Orjeda G."/>
            <person name="Samain S."/>
            <person name="Cattolico L."/>
            <person name="Pelletier E."/>
            <person name="Couloux A."/>
            <person name="Segurens B."/>
            <person name="Wincker P."/>
            <person name="D'Hont A."/>
            <person name="Scarpelli C."/>
            <person name="Weissenbach J."/>
            <person name="Salanoubat M."/>
            <person name="Quetier F."/>
            <person name="Yu Y."/>
            <person name="Kim H.R."/>
            <person name="Rambo T."/>
            <person name="Currie J."/>
            <person name="Collura K."/>
            <person name="Luo M."/>
            <person name="Yang T."/>
            <person name="Ammiraju J.S.S."/>
            <person name="Engler F."/>
            <person name="Soderlund C."/>
            <person name="Wing R.A."/>
            <person name="Palmer L.E."/>
            <person name="de la Bastide M."/>
            <person name="Spiegel L."/>
            <person name="Nascimento L."/>
            <person name="Zutavern T."/>
            <person name="O'Shaughnessy A."/>
            <person name="Dike S."/>
            <person name="Dedhia N."/>
            <person name="Preston R."/>
            <person name="Balija V."/>
            <person name="McCombie W.R."/>
            <person name="Chow T."/>
            <person name="Chen H."/>
            <person name="Chung M."/>
            <person name="Chen C."/>
            <person name="Shaw J."/>
            <person name="Wu H."/>
            <person name="Hsiao K."/>
            <person name="Chao Y."/>
            <person name="Chu M."/>
            <person name="Cheng C."/>
            <person name="Hour A."/>
            <person name="Lee P."/>
            <person name="Lin S."/>
            <person name="Lin Y."/>
            <person name="Liou J."/>
            <person name="Liu S."/>
            <person name="Hsing Y."/>
            <person name="Raghuvanshi S."/>
            <person name="Mohanty A."/>
            <person name="Bharti A.K."/>
            <person name="Gaur A."/>
            <person name="Gupta V."/>
            <person name="Kumar D."/>
            <person name="Ravi V."/>
            <person name="Vij S."/>
            <person name="Kapur A."/>
            <person name="Khurana P."/>
            <person name="Khurana P."/>
            <person name="Khurana J.P."/>
            <person name="Tyagi A.K."/>
            <person name="Gaikwad K."/>
            <person name="Singh A."/>
            <person name="Dalal V."/>
            <person name="Srivastava S."/>
            <person name="Dixit A."/>
            <person name="Pal A.K."/>
            <person name="Ghazi I.A."/>
            <person name="Yadav M."/>
            <person name="Pandit A."/>
            <person name="Bhargava A."/>
            <person name="Sureshbabu K."/>
            <person name="Batra K."/>
            <person name="Sharma T.R."/>
            <person name="Mohapatra T."/>
            <person name="Singh N.K."/>
            <person name="Messing J."/>
            <person name="Nelson A.B."/>
            <person name="Fuks G."/>
            <person name="Kavchok S."/>
            <person name="Keizer G."/>
            <person name="Linton E."/>
            <person name="Llaca V."/>
            <person name="Song R."/>
            <person name="Tanyolac B."/>
            <person name="Young S."/>
            <person name="Ho-Il K."/>
            <person name="Hahn J.H."/>
            <person name="Sangsakoo G."/>
            <person name="Vanavichit A."/>
            <person name="de Mattos Luiz.A.T."/>
            <person name="Zimmer P.D."/>
            <person name="Malone G."/>
            <person name="Dellagostin O."/>
            <person name="de Oliveira A.C."/>
            <person name="Bevan M."/>
            <person name="Bancroft I."/>
            <person name="Minx P."/>
            <person name="Cordum H."/>
            <person name="Wilson R."/>
            <person name="Cheng Z."/>
            <person name="Jin W."/>
            <person name="Jiang J."/>
            <person name="Leong S.A."/>
            <person name="Iwama H."/>
            <person name="Gojobori T."/>
            <person name="Itoh T."/>
            <person name="Niimura Y."/>
            <person name="Fujii Y."/>
            <person name="Habara T."/>
            <person name="Sakai H."/>
            <person name="Sato Y."/>
            <person name="Wilson G."/>
            <person name="Kumar K."/>
            <person name="McCouch S."/>
            <person name="Juretic N."/>
            <person name="Hoen D."/>
            <person name="Wright S."/>
            <person name="Bruskiewich R."/>
            <person name="Bureau T."/>
            <person name="Miyao A."/>
            <person name="Hirochika H."/>
            <person name="Nishikawa T."/>
            <person name="Kadowaki K."/>
            <person name="Sugiura M."/>
            <person name="Burr B."/>
            <person name="Sasaki T."/>
        </authorList>
    </citation>
    <scope>NUCLEOTIDE SEQUENCE [LARGE SCALE GENOMIC DNA]</scope>
    <source>
        <strain evidence="2">cv. Nipponbare</strain>
    </source>
</reference>
<dbReference type="InParanoid" id="A0A0P0XPR7"/>
<gene>
    <name evidence="1" type="ordered locus">Os09g0479166</name>
    <name evidence="1" type="ORF">OSNPB_090479166</name>
</gene>
<dbReference type="Proteomes" id="UP000059680">
    <property type="component" value="Chromosome 9"/>
</dbReference>